<dbReference type="AlphaFoldDB" id="A0A9P5RWG7"/>
<dbReference type="EMBL" id="JAAAUQ010000528">
    <property type="protein sequence ID" value="KAF9149443.1"/>
    <property type="molecule type" value="Genomic_DNA"/>
</dbReference>
<gene>
    <name evidence="1" type="ORF">BG015_008754</name>
</gene>
<name>A0A9P5RWG7_9FUNG</name>
<reference evidence="1" key="1">
    <citation type="journal article" date="2020" name="Fungal Divers.">
        <title>Resolving the Mortierellaceae phylogeny through synthesis of multi-gene phylogenetics and phylogenomics.</title>
        <authorList>
            <person name="Vandepol N."/>
            <person name="Liber J."/>
            <person name="Desiro A."/>
            <person name="Na H."/>
            <person name="Kennedy M."/>
            <person name="Barry K."/>
            <person name="Grigoriev I.V."/>
            <person name="Miller A.N."/>
            <person name="O'Donnell K."/>
            <person name="Stajich J.E."/>
            <person name="Bonito G."/>
        </authorList>
    </citation>
    <scope>NUCLEOTIDE SEQUENCE</scope>
    <source>
        <strain evidence="1">NRRL 6426</strain>
    </source>
</reference>
<dbReference type="Proteomes" id="UP000748756">
    <property type="component" value="Unassembled WGS sequence"/>
</dbReference>
<sequence>MYPHPLALPEILPDLFQFQYCTRLRELKVSEYVYLGWTIQLIKANPNLALLDWFYPDEVELGRHRCESSLTKKFDFSKNLLCITGLRKLRFLRSEKWSIEILYLYNVPDKLADSLEELNLAEYCNLEIEEEAGEAVAPTPKRPLFLPKFKTLHTDIHWKRSDLEPIYDMMQAFLPLETLIIQPNSMLDFEKLQLILRDAMHNEPAIMPYDVVIDLLSNSDFTYLGIDAHIVKKNSTHF</sequence>
<organism evidence="1 2">
    <name type="scientific">Linnemannia schmuckeri</name>
    <dbReference type="NCBI Taxonomy" id="64567"/>
    <lineage>
        <taxon>Eukaryota</taxon>
        <taxon>Fungi</taxon>
        <taxon>Fungi incertae sedis</taxon>
        <taxon>Mucoromycota</taxon>
        <taxon>Mortierellomycotina</taxon>
        <taxon>Mortierellomycetes</taxon>
        <taxon>Mortierellales</taxon>
        <taxon>Mortierellaceae</taxon>
        <taxon>Linnemannia</taxon>
    </lineage>
</organism>
<accession>A0A9P5RWG7</accession>
<comment type="caution">
    <text evidence="1">The sequence shown here is derived from an EMBL/GenBank/DDBJ whole genome shotgun (WGS) entry which is preliminary data.</text>
</comment>
<protein>
    <submittedName>
        <fullName evidence="1">Uncharacterized protein</fullName>
    </submittedName>
</protein>
<proteinExistence type="predicted"/>
<keyword evidence="2" id="KW-1185">Reference proteome</keyword>
<evidence type="ECO:0000313" key="2">
    <source>
        <dbReference type="Proteomes" id="UP000748756"/>
    </source>
</evidence>
<dbReference type="OrthoDB" id="2384330at2759"/>
<evidence type="ECO:0000313" key="1">
    <source>
        <dbReference type="EMBL" id="KAF9149443.1"/>
    </source>
</evidence>